<feature type="non-terminal residue" evidence="10">
    <location>
        <position position="117"/>
    </location>
</feature>
<dbReference type="Proteomes" id="UP000000311">
    <property type="component" value="Unassembled WGS sequence"/>
</dbReference>
<dbReference type="Gene3D" id="3.40.50.1820">
    <property type="entry name" value="alpha/beta hydrolase"/>
    <property type="match status" value="1"/>
</dbReference>
<keyword evidence="7" id="KW-1015">Disulfide bond</keyword>
<evidence type="ECO:0000256" key="7">
    <source>
        <dbReference type="ARBA" id="ARBA00023157"/>
    </source>
</evidence>
<dbReference type="GO" id="GO:0008970">
    <property type="term" value="F:phospholipase A1 activity"/>
    <property type="evidence" value="ECO:0007669"/>
    <property type="project" value="UniProtKB-EC"/>
</dbReference>
<evidence type="ECO:0000256" key="3">
    <source>
        <dbReference type="ARBA" id="ARBA00010701"/>
    </source>
</evidence>
<comment type="subcellular location">
    <subcellularLocation>
        <location evidence="2">Secreted</location>
    </subcellularLocation>
</comment>
<keyword evidence="11" id="KW-1185">Reference proteome</keyword>
<evidence type="ECO:0000313" key="10">
    <source>
        <dbReference type="EMBL" id="EFN69997.1"/>
    </source>
</evidence>
<dbReference type="PANTHER" id="PTHR11610:SF173">
    <property type="entry name" value="LIPASE DOMAIN-CONTAINING PROTEIN-RELATED"/>
    <property type="match status" value="1"/>
</dbReference>
<dbReference type="EMBL" id="GL437735">
    <property type="protein sequence ID" value="EFN69997.1"/>
    <property type="molecule type" value="Genomic_DNA"/>
</dbReference>
<gene>
    <name evidence="10" type="ORF">EAG_12675</name>
</gene>
<evidence type="ECO:0000256" key="5">
    <source>
        <dbReference type="ARBA" id="ARBA00022525"/>
    </source>
</evidence>
<proteinExistence type="inferred from homology"/>
<dbReference type="SUPFAM" id="SSF53474">
    <property type="entry name" value="alpha/beta-Hydrolases"/>
    <property type="match status" value="1"/>
</dbReference>
<accession>E2A992</accession>
<dbReference type="InterPro" id="IPR000734">
    <property type="entry name" value="TAG_lipase"/>
</dbReference>
<protein>
    <recommendedName>
        <fullName evidence="4">phospholipase A1</fullName>
        <ecNumber evidence="4">3.1.1.32</ecNumber>
    </recommendedName>
</protein>
<feature type="domain" description="Lipase" evidence="9">
    <location>
        <begin position="4"/>
        <end position="113"/>
    </location>
</feature>
<evidence type="ECO:0000313" key="11">
    <source>
        <dbReference type="Proteomes" id="UP000000311"/>
    </source>
</evidence>
<dbReference type="InterPro" id="IPR013818">
    <property type="entry name" value="Lipase"/>
</dbReference>
<dbReference type="OrthoDB" id="8183961at2759"/>
<dbReference type="InterPro" id="IPR029058">
    <property type="entry name" value="AB_hydrolase_fold"/>
</dbReference>
<dbReference type="STRING" id="104421.E2A992"/>
<dbReference type="Pfam" id="PF00151">
    <property type="entry name" value="Lipase"/>
    <property type="match status" value="1"/>
</dbReference>
<evidence type="ECO:0000256" key="4">
    <source>
        <dbReference type="ARBA" id="ARBA00013179"/>
    </source>
</evidence>
<sequence>YVISLVKDCNIPLSNIIFIGHSLGAHVCSFAAKDIQNSFGEKVEFMILADPAAPLFKNNKCEERLCITDAKNIVIIHTSVIGFTHSCDPLPCKPIGHVILQVNGGTKQPECGEINYI</sequence>
<name>E2A992_CAMFO</name>
<dbReference type="GO" id="GO:0017171">
    <property type="term" value="F:serine hydrolase activity"/>
    <property type="evidence" value="ECO:0007669"/>
    <property type="project" value="TreeGrafter"/>
</dbReference>
<evidence type="ECO:0000256" key="8">
    <source>
        <dbReference type="RuleBase" id="RU004262"/>
    </source>
</evidence>
<dbReference type="OMA" id="CGERICK"/>
<dbReference type="PANTHER" id="PTHR11610">
    <property type="entry name" value="LIPASE"/>
    <property type="match status" value="1"/>
</dbReference>
<organism evidence="11">
    <name type="scientific">Camponotus floridanus</name>
    <name type="common">Florida carpenter ant</name>
    <dbReference type="NCBI Taxonomy" id="104421"/>
    <lineage>
        <taxon>Eukaryota</taxon>
        <taxon>Metazoa</taxon>
        <taxon>Ecdysozoa</taxon>
        <taxon>Arthropoda</taxon>
        <taxon>Hexapoda</taxon>
        <taxon>Insecta</taxon>
        <taxon>Pterygota</taxon>
        <taxon>Neoptera</taxon>
        <taxon>Endopterygota</taxon>
        <taxon>Hymenoptera</taxon>
        <taxon>Apocrita</taxon>
        <taxon>Aculeata</taxon>
        <taxon>Formicoidea</taxon>
        <taxon>Formicidae</taxon>
        <taxon>Formicinae</taxon>
        <taxon>Camponotus</taxon>
    </lineage>
</organism>
<keyword evidence="5" id="KW-0964">Secreted</keyword>
<reference evidence="10 11" key="1">
    <citation type="journal article" date="2010" name="Science">
        <title>Genomic comparison of the ants Camponotus floridanus and Harpegnathos saltator.</title>
        <authorList>
            <person name="Bonasio R."/>
            <person name="Zhang G."/>
            <person name="Ye C."/>
            <person name="Mutti N.S."/>
            <person name="Fang X."/>
            <person name="Qin N."/>
            <person name="Donahue G."/>
            <person name="Yang P."/>
            <person name="Li Q."/>
            <person name="Li C."/>
            <person name="Zhang P."/>
            <person name="Huang Z."/>
            <person name="Berger S.L."/>
            <person name="Reinberg D."/>
            <person name="Wang J."/>
            <person name="Liebig J."/>
        </authorList>
    </citation>
    <scope>NUCLEOTIDE SEQUENCE [LARGE SCALE GENOMIC DNA]</scope>
    <source>
        <strain evidence="11">C129</strain>
    </source>
</reference>
<evidence type="ECO:0000259" key="9">
    <source>
        <dbReference type="Pfam" id="PF00151"/>
    </source>
</evidence>
<dbReference type="EC" id="3.1.1.32" evidence="4"/>
<dbReference type="GO" id="GO:0005615">
    <property type="term" value="C:extracellular space"/>
    <property type="evidence" value="ECO:0007669"/>
    <property type="project" value="TreeGrafter"/>
</dbReference>
<feature type="non-terminal residue" evidence="10">
    <location>
        <position position="1"/>
    </location>
</feature>
<comment type="catalytic activity">
    <reaction evidence="1">
        <text>a 1,2-diacyl-sn-glycero-3-phosphocholine + H2O = a 2-acyl-sn-glycero-3-phosphocholine + a fatty acid + H(+)</text>
        <dbReference type="Rhea" id="RHEA:18689"/>
        <dbReference type="ChEBI" id="CHEBI:15377"/>
        <dbReference type="ChEBI" id="CHEBI:15378"/>
        <dbReference type="ChEBI" id="CHEBI:28868"/>
        <dbReference type="ChEBI" id="CHEBI:57643"/>
        <dbReference type="ChEBI" id="CHEBI:57875"/>
        <dbReference type="EC" id="3.1.1.32"/>
    </reaction>
</comment>
<comment type="similarity">
    <text evidence="3 8">Belongs to the AB hydrolase superfamily. Lipase family.</text>
</comment>
<dbReference type="InParanoid" id="E2A992"/>
<evidence type="ECO:0000256" key="6">
    <source>
        <dbReference type="ARBA" id="ARBA00022801"/>
    </source>
</evidence>
<keyword evidence="6" id="KW-0378">Hydrolase</keyword>
<dbReference type="GO" id="GO:0016042">
    <property type="term" value="P:lipid catabolic process"/>
    <property type="evidence" value="ECO:0007669"/>
    <property type="project" value="TreeGrafter"/>
</dbReference>
<evidence type="ECO:0000256" key="1">
    <source>
        <dbReference type="ARBA" id="ARBA00000111"/>
    </source>
</evidence>
<evidence type="ECO:0000256" key="2">
    <source>
        <dbReference type="ARBA" id="ARBA00004613"/>
    </source>
</evidence>
<dbReference type="AlphaFoldDB" id="E2A992"/>